<dbReference type="PANTHER" id="PTHR44068:SF11">
    <property type="entry name" value="GERANYL DIPHOSPHATE 2-C-METHYLTRANSFERASE"/>
    <property type="match status" value="1"/>
</dbReference>
<sequence>MSSKETQSVAVNTARDYYNSEDADYFYSKIWGGEDIHIGLYEVSDEPISVASQRTVQTMVSYLPSLNAEDLVLDLGSGYCGAARYLAKTYGSHVKALNLSEVENQRARELNSAEHLSEKIQVIDGSFETLPFVTGDQENGFDVIWSQDAILHSGRREQVLAEAFRVLKPGGYFVFTDPMQADNCPQGVLQPILDRIHLSSLGSPKFYRQVAEDLGFNVVKFDNFTDQLVRHYQRVLEETEKYSDELIDKIDPAYIERMKTGLGYWIEGGKNGYLAWGIFLLQKPKAND</sequence>
<dbReference type="Pfam" id="PF08241">
    <property type="entry name" value="Methyltransf_11"/>
    <property type="match status" value="1"/>
</dbReference>
<proteinExistence type="predicted"/>
<keyword evidence="1 6" id="KW-0489">Methyltransferase</keyword>
<feature type="domain" description="Methyltransferase type 11" evidence="5">
    <location>
        <begin position="73"/>
        <end position="175"/>
    </location>
</feature>
<dbReference type="GO" id="GO:0032259">
    <property type="term" value="P:methylation"/>
    <property type="evidence" value="ECO:0007669"/>
    <property type="project" value="UniProtKB-KW"/>
</dbReference>
<evidence type="ECO:0000256" key="4">
    <source>
        <dbReference type="ARBA" id="ARBA00060542"/>
    </source>
</evidence>
<evidence type="ECO:0000256" key="2">
    <source>
        <dbReference type="ARBA" id="ARBA00022679"/>
    </source>
</evidence>
<organism evidence="6 7">
    <name type="scientific">Nitrosomonas aestuarii</name>
    <dbReference type="NCBI Taxonomy" id="52441"/>
    <lineage>
        <taxon>Bacteria</taxon>
        <taxon>Pseudomonadati</taxon>
        <taxon>Pseudomonadota</taxon>
        <taxon>Betaproteobacteria</taxon>
        <taxon>Nitrosomonadales</taxon>
        <taxon>Nitrosomonadaceae</taxon>
        <taxon>Nitrosomonas</taxon>
    </lineage>
</organism>
<dbReference type="PANTHER" id="PTHR44068">
    <property type="entry name" value="ZGC:194242"/>
    <property type="match status" value="1"/>
</dbReference>
<evidence type="ECO:0000313" key="7">
    <source>
        <dbReference type="Proteomes" id="UP000199533"/>
    </source>
</evidence>
<keyword evidence="7" id="KW-1185">Reference proteome</keyword>
<dbReference type="AlphaFoldDB" id="A0A1I4F304"/>
<dbReference type="Gene3D" id="3.40.50.150">
    <property type="entry name" value="Vaccinia Virus protein VP39"/>
    <property type="match status" value="1"/>
</dbReference>
<dbReference type="EMBL" id="FOSP01000032">
    <property type="protein sequence ID" value="SFL11146.1"/>
    <property type="molecule type" value="Genomic_DNA"/>
</dbReference>
<dbReference type="InterPro" id="IPR013216">
    <property type="entry name" value="Methyltransf_11"/>
</dbReference>
<dbReference type="Proteomes" id="UP000199533">
    <property type="component" value="Unassembled WGS sequence"/>
</dbReference>
<dbReference type="GO" id="GO:0019286">
    <property type="term" value="P:glycine betaine biosynthetic process from glycine"/>
    <property type="evidence" value="ECO:0007669"/>
    <property type="project" value="UniProtKB-ARBA"/>
</dbReference>
<reference evidence="7" key="1">
    <citation type="submission" date="2016-10" db="EMBL/GenBank/DDBJ databases">
        <authorList>
            <person name="Varghese N."/>
            <person name="Submissions S."/>
        </authorList>
    </citation>
    <scope>NUCLEOTIDE SEQUENCE [LARGE SCALE GENOMIC DNA]</scope>
    <source>
        <strain evidence="7">Nm69</strain>
    </source>
</reference>
<protein>
    <submittedName>
        <fullName evidence="6">Sarcosine/dimethylglycine N-methyltransferase</fullName>
    </submittedName>
</protein>
<keyword evidence="2 6" id="KW-0808">Transferase</keyword>
<dbReference type="InterPro" id="IPR029063">
    <property type="entry name" value="SAM-dependent_MTases_sf"/>
</dbReference>
<name>A0A1I4F304_9PROT</name>
<comment type="pathway">
    <text evidence="4">Amine and polyamine biosynthesis; betaine biosynthesis via glycine pathway; betaine from glycine: step 3/3.</text>
</comment>
<evidence type="ECO:0000259" key="5">
    <source>
        <dbReference type="Pfam" id="PF08241"/>
    </source>
</evidence>
<dbReference type="CDD" id="cd02440">
    <property type="entry name" value="AdoMet_MTases"/>
    <property type="match status" value="1"/>
</dbReference>
<dbReference type="FunFam" id="3.40.50.150:FF:000461">
    <property type="entry name" value="Sarcosine/dimethylglycine N-methyltransferase"/>
    <property type="match status" value="1"/>
</dbReference>
<dbReference type="InterPro" id="IPR050447">
    <property type="entry name" value="Erg6_SMT_methyltransf"/>
</dbReference>
<dbReference type="OrthoDB" id="529208at2"/>
<dbReference type="SUPFAM" id="SSF53335">
    <property type="entry name" value="S-adenosyl-L-methionine-dependent methyltransferases"/>
    <property type="match status" value="1"/>
</dbReference>
<accession>A0A1I4F304</accession>
<dbReference type="GO" id="GO:0052729">
    <property type="term" value="F:dimethylglycine N-methyltransferase activity"/>
    <property type="evidence" value="ECO:0007669"/>
    <property type="project" value="UniProtKB-ARBA"/>
</dbReference>
<gene>
    <name evidence="6" type="ORF">SAMN05216302_103222</name>
</gene>
<dbReference type="RefSeq" id="WP_090702044.1">
    <property type="nucleotide sequence ID" value="NZ_FOSP01000032.1"/>
</dbReference>
<evidence type="ECO:0000256" key="3">
    <source>
        <dbReference type="ARBA" id="ARBA00022691"/>
    </source>
</evidence>
<evidence type="ECO:0000256" key="1">
    <source>
        <dbReference type="ARBA" id="ARBA00022603"/>
    </source>
</evidence>
<keyword evidence="3" id="KW-0949">S-adenosyl-L-methionine</keyword>
<dbReference type="STRING" id="52441.SAMN05216302_103222"/>
<evidence type="ECO:0000313" key="6">
    <source>
        <dbReference type="EMBL" id="SFL11146.1"/>
    </source>
</evidence>